<keyword evidence="15" id="KW-1185">Reference proteome</keyword>
<dbReference type="RefSeq" id="WP_379277468.1">
    <property type="nucleotide sequence ID" value="NZ_JBHUGT010000042.1"/>
</dbReference>
<comment type="function">
    <text evidence="1">Multidrug efflux pump.</text>
</comment>
<dbReference type="Proteomes" id="UP001597493">
    <property type="component" value="Unassembled WGS sequence"/>
</dbReference>
<feature type="transmembrane region" description="Helical" evidence="13">
    <location>
        <begin position="109"/>
        <end position="133"/>
    </location>
</feature>
<dbReference type="NCBIfam" id="TIGR00797">
    <property type="entry name" value="matE"/>
    <property type="match status" value="1"/>
</dbReference>
<gene>
    <name evidence="14" type="ORF">ACFSW5_20950</name>
</gene>
<feature type="transmembrane region" description="Helical" evidence="13">
    <location>
        <begin position="78"/>
        <end position="97"/>
    </location>
</feature>
<comment type="similarity">
    <text evidence="3">Belongs to the multi antimicrobial extrusion (MATE) (TC 2.A.66.1) family.</text>
</comment>
<keyword evidence="8 13" id="KW-0812">Transmembrane</keyword>
<dbReference type="PANTHER" id="PTHR43298">
    <property type="entry name" value="MULTIDRUG RESISTANCE PROTEIN NORM-RELATED"/>
    <property type="match status" value="1"/>
</dbReference>
<feature type="transmembrane region" description="Helical" evidence="13">
    <location>
        <begin position="432"/>
        <end position="454"/>
    </location>
</feature>
<feature type="transmembrane region" description="Helical" evidence="13">
    <location>
        <begin position="183"/>
        <end position="203"/>
    </location>
</feature>
<evidence type="ECO:0000256" key="12">
    <source>
        <dbReference type="ARBA" id="ARBA00031636"/>
    </source>
</evidence>
<evidence type="ECO:0000256" key="11">
    <source>
        <dbReference type="ARBA" id="ARBA00023136"/>
    </source>
</evidence>
<evidence type="ECO:0000256" key="8">
    <source>
        <dbReference type="ARBA" id="ARBA00022692"/>
    </source>
</evidence>
<evidence type="ECO:0000256" key="9">
    <source>
        <dbReference type="ARBA" id="ARBA00022989"/>
    </source>
</evidence>
<evidence type="ECO:0000256" key="6">
    <source>
        <dbReference type="ARBA" id="ARBA00022449"/>
    </source>
</evidence>
<evidence type="ECO:0000313" key="14">
    <source>
        <dbReference type="EMBL" id="MFD2662731.1"/>
    </source>
</evidence>
<feature type="transmembrane region" description="Helical" evidence="13">
    <location>
        <begin position="283"/>
        <end position="303"/>
    </location>
</feature>
<dbReference type="PIRSF" id="PIRSF006603">
    <property type="entry name" value="DinF"/>
    <property type="match status" value="1"/>
</dbReference>
<keyword evidence="7" id="KW-1003">Cell membrane</keyword>
<keyword evidence="11 13" id="KW-0472">Membrane</keyword>
<keyword evidence="5" id="KW-0813">Transport</keyword>
<evidence type="ECO:0000256" key="5">
    <source>
        <dbReference type="ARBA" id="ARBA00022448"/>
    </source>
</evidence>
<keyword evidence="9 13" id="KW-1133">Transmembrane helix</keyword>
<evidence type="ECO:0000256" key="13">
    <source>
        <dbReference type="SAM" id="Phobius"/>
    </source>
</evidence>
<evidence type="ECO:0000256" key="4">
    <source>
        <dbReference type="ARBA" id="ARBA00020268"/>
    </source>
</evidence>
<feature type="transmembrane region" description="Helical" evidence="13">
    <location>
        <begin position="33"/>
        <end position="58"/>
    </location>
</feature>
<dbReference type="EMBL" id="JBHUMY010000032">
    <property type="protein sequence ID" value="MFD2662731.1"/>
    <property type="molecule type" value="Genomic_DNA"/>
</dbReference>
<organism evidence="14 15">
    <name type="scientific">Paenibacillus thailandensis</name>
    <dbReference type="NCBI Taxonomy" id="393250"/>
    <lineage>
        <taxon>Bacteria</taxon>
        <taxon>Bacillati</taxon>
        <taxon>Bacillota</taxon>
        <taxon>Bacilli</taxon>
        <taxon>Bacillales</taxon>
        <taxon>Paenibacillaceae</taxon>
        <taxon>Paenibacillus</taxon>
    </lineage>
</organism>
<feature type="transmembrane region" description="Helical" evidence="13">
    <location>
        <begin position="253"/>
        <end position="271"/>
    </location>
</feature>
<evidence type="ECO:0000256" key="3">
    <source>
        <dbReference type="ARBA" id="ARBA00010199"/>
    </source>
</evidence>
<evidence type="ECO:0000256" key="10">
    <source>
        <dbReference type="ARBA" id="ARBA00023065"/>
    </source>
</evidence>
<evidence type="ECO:0000256" key="1">
    <source>
        <dbReference type="ARBA" id="ARBA00003408"/>
    </source>
</evidence>
<dbReference type="InterPro" id="IPR002528">
    <property type="entry name" value="MATE_fam"/>
</dbReference>
<evidence type="ECO:0000256" key="7">
    <source>
        <dbReference type="ARBA" id="ARBA00022475"/>
    </source>
</evidence>
<dbReference type="InterPro" id="IPR050222">
    <property type="entry name" value="MATE_MdtK"/>
</dbReference>
<feature type="transmembrane region" description="Helical" evidence="13">
    <location>
        <begin position="337"/>
        <end position="357"/>
    </location>
</feature>
<proteinExistence type="inferred from homology"/>
<evidence type="ECO:0000313" key="15">
    <source>
        <dbReference type="Proteomes" id="UP001597493"/>
    </source>
</evidence>
<evidence type="ECO:0000256" key="2">
    <source>
        <dbReference type="ARBA" id="ARBA00004651"/>
    </source>
</evidence>
<name>A0ABW5R2Q9_9BACL</name>
<sequence length="467" mass="50821">MTRVEAFQTKTRQKAIVALNKYFSGNTMDYKQIFAIIVPIFVDSAFIVLMAFLNTAMISSSGVAAVSAVSMVDSINMFIVNVFVAIATGGTVIVAQYKGSGNPELASKAAAQAISAVAIVSVGISLLVIAFHSATLSLLFGSAEADVLHNAEIFLIASCISYPFMAIYQAIAGVLRGVAETKACLVLSLILNVAYFLFNLVLIKLADMGVVGLSVSLIAARVLGMAVSIVYLLKYNHTLRFKFKEMLRLQYSLLKKIMFIGLPFAAEQMFFNGGKLLTQTFIVQLGTMAITVNAIAGSLSMLFQIGGASLSTAIVTVVGQCIGRNDIQDARKFIKSFLWLSTVLFILITAILLPLFPQLAALYAPPEEIVPSIFSLIVLLSISQPILWSLSFVLPSALRAAGDSKFTSVASLLSMWLFRIVLGYILGITLQWGIWGVWLAMVLEWGVRGIVFAWRYKGDKWYRHKLI</sequence>
<protein>
    <recommendedName>
        <fullName evidence="4">Probable multidrug resistance protein NorM</fullName>
    </recommendedName>
    <alternativeName>
        <fullName evidence="12">Multidrug-efflux transporter</fullName>
    </alternativeName>
</protein>
<reference evidence="15" key="1">
    <citation type="journal article" date="2019" name="Int. J. Syst. Evol. Microbiol.">
        <title>The Global Catalogue of Microorganisms (GCM) 10K type strain sequencing project: providing services to taxonomists for standard genome sequencing and annotation.</title>
        <authorList>
            <consortium name="The Broad Institute Genomics Platform"/>
            <consortium name="The Broad Institute Genome Sequencing Center for Infectious Disease"/>
            <person name="Wu L."/>
            <person name="Ma J."/>
        </authorList>
    </citation>
    <scope>NUCLEOTIDE SEQUENCE [LARGE SCALE GENOMIC DNA]</scope>
    <source>
        <strain evidence="15">TISTR 1827</strain>
    </source>
</reference>
<dbReference type="Pfam" id="PF01554">
    <property type="entry name" value="MatE"/>
    <property type="match status" value="2"/>
</dbReference>
<keyword evidence="6" id="KW-0050">Antiport</keyword>
<keyword evidence="10" id="KW-0406">Ion transport</keyword>
<feature type="transmembrane region" description="Helical" evidence="13">
    <location>
        <begin position="153"/>
        <end position="171"/>
    </location>
</feature>
<feature type="transmembrane region" description="Helical" evidence="13">
    <location>
        <begin position="209"/>
        <end position="233"/>
    </location>
</feature>
<dbReference type="PANTHER" id="PTHR43298:SF2">
    <property type="entry name" value="FMN_FAD EXPORTER YEEO-RELATED"/>
    <property type="match status" value="1"/>
</dbReference>
<accession>A0ABW5R2Q9</accession>
<comment type="caution">
    <text evidence="14">The sequence shown here is derived from an EMBL/GenBank/DDBJ whole genome shotgun (WGS) entry which is preliminary data.</text>
</comment>
<feature type="transmembrane region" description="Helical" evidence="13">
    <location>
        <begin position="369"/>
        <end position="394"/>
    </location>
</feature>
<comment type="subcellular location">
    <subcellularLocation>
        <location evidence="2">Cell membrane</location>
        <topology evidence="2">Multi-pass membrane protein</topology>
    </subcellularLocation>
</comment>
<dbReference type="InterPro" id="IPR048279">
    <property type="entry name" value="MdtK-like"/>
</dbReference>
<feature type="transmembrane region" description="Helical" evidence="13">
    <location>
        <begin position="406"/>
        <end position="426"/>
    </location>
</feature>